<dbReference type="PANTHER" id="PTHR13451:SF0">
    <property type="entry name" value="CROSSOVER JUNCTION ENDONUCLEASE MUS81"/>
    <property type="match status" value="1"/>
</dbReference>
<dbReference type="OrthoDB" id="5963188at2759"/>
<comment type="subcellular location">
    <subcellularLocation>
        <location evidence="2">Nucleus</location>
    </subcellularLocation>
</comment>
<keyword evidence="2" id="KW-0539">Nucleus</keyword>
<dbReference type="GO" id="GO:0048476">
    <property type="term" value="C:Holliday junction resolvase complex"/>
    <property type="evidence" value="ECO:0007669"/>
    <property type="project" value="UniProtKB-UniRule"/>
</dbReference>
<dbReference type="Pfam" id="PF21136">
    <property type="entry name" value="WHD_MUS81"/>
    <property type="match status" value="1"/>
</dbReference>
<dbReference type="GO" id="GO:0000727">
    <property type="term" value="P:double-strand break repair via break-induced replication"/>
    <property type="evidence" value="ECO:0007669"/>
    <property type="project" value="UniProtKB-UniRule"/>
</dbReference>
<comment type="caution">
    <text evidence="5">The sequence shown here is derived from an EMBL/GenBank/DDBJ whole genome shotgun (WGS) entry which is preliminary data.</text>
</comment>
<keyword evidence="1 2" id="KW-0378">Hydrolase</keyword>
<dbReference type="Pfam" id="PF02732">
    <property type="entry name" value="ERCC4"/>
    <property type="match status" value="1"/>
</dbReference>
<keyword evidence="2" id="KW-0233">DNA recombination</keyword>
<dbReference type="InterPro" id="IPR011335">
    <property type="entry name" value="Restrct_endonuc-II-like"/>
</dbReference>
<keyword evidence="2" id="KW-0460">Magnesium</keyword>
<evidence type="ECO:0000256" key="1">
    <source>
        <dbReference type="ARBA" id="ARBA00022801"/>
    </source>
</evidence>
<organism evidence="5 6">
    <name type="scientific">Smittium mucronatum</name>
    <dbReference type="NCBI Taxonomy" id="133383"/>
    <lineage>
        <taxon>Eukaryota</taxon>
        <taxon>Fungi</taxon>
        <taxon>Fungi incertae sedis</taxon>
        <taxon>Zoopagomycota</taxon>
        <taxon>Kickxellomycotina</taxon>
        <taxon>Harpellomycetes</taxon>
        <taxon>Harpellales</taxon>
        <taxon>Legeriomycetaceae</taxon>
        <taxon>Smittium</taxon>
    </lineage>
</organism>
<keyword evidence="2" id="KW-0540">Nuclease</keyword>
<evidence type="ECO:0000259" key="4">
    <source>
        <dbReference type="SMART" id="SM00891"/>
    </source>
</evidence>
<dbReference type="PANTHER" id="PTHR13451">
    <property type="entry name" value="CLASS II CROSSOVER JUNCTION ENDONUCLEASE MUS81"/>
    <property type="match status" value="1"/>
</dbReference>
<comment type="function">
    <text evidence="2">Interacts with EME1 to form a DNA structure-specific endonuclease with substrate preference for branched DNA structures with a 5'-end at the branch nick. Typical substrates include 3'-flap structures, D-loops, replication forks and nicked Holliday junctions. May be required in mitosis for the processing of stalled or collapsed replication fork intermediates. May be required in meiosis for the repair of meiosis-specific double strand breaks subsequent to single-end invasion (SEI).</text>
</comment>
<dbReference type="SMART" id="SM00891">
    <property type="entry name" value="ERCC4"/>
    <property type="match status" value="1"/>
</dbReference>
<keyword evidence="2 5" id="KW-0255">Endonuclease</keyword>
<dbReference type="GO" id="GO:0046872">
    <property type="term" value="F:metal ion binding"/>
    <property type="evidence" value="ECO:0007669"/>
    <property type="project" value="UniProtKB-UniRule"/>
</dbReference>
<dbReference type="STRING" id="133383.A0A1R0H618"/>
<dbReference type="GO" id="GO:0000712">
    <property type="term" value="P:resolution of meiotic recombination intermediates"/>
    <property type="evidence" value="ECO:0007669"/>
    <property type="project" value="TreeGrafter"/>
</dbReference>
<dbReference type="Proteomes" id="UP000187455">
    <property type="component" value="Unassembled WGS sequence"/>
</dbReference>
<keyword evidence="2" id="KW-0234">DNA repair</keyword>
<keyword evidence="2" id="KW-0227">DNA damage</keyword>
<dbReference type="GO" id="GO:0008821">
    <property type="term" value="F:crossover junction DNA endonuclease activity"/>
    <property type="evidence" value="ECO:0007669"/>
    <property type="project" value="UniProtKB-UniRule"/>
</dbReference>
<dbReference type="AlphaFoldDB" id="A0A1R0H618"/>
<dbReference type="GO" id="GO:0031573">
    <property type="term" value="P:mitotic intra-S DNA damage checkpoint signaling"/>
    <property type="evidence" value="ECO:0007669"/>
    <property type="project" value="TreeGrafter"/>
</dbReference>
<feature type="region of interest" description="Disordered" evidence="3">
    <location>
        <begin position="395"/>
        <end position="421"/>
    </location>
</feature>
<dbReference type="InterPro" id="IPR006166">
    <property type="entry name" value="ERCC4_domain"/>
</dbReference>
<accession>A0A1R0H618</accession>
<dbReference type="Gene3D" id="1.10.10.10">
    <property type="entry name" value="Winged helix-like DNA-binding domain superfamily/Winged helix DNA-binding domain"/>
    <property type="match status" value="1"/>
</dbReference>
<protein>
    <recommendedName>
        <fullName evidence="2">Crossover junction endonuclease MUS81</fullName>
        <ecNumber evidence="2">3.1.22.-</ecNumber>
    </recommendedName>
</protein>
<sequence>METVQLEGIGVTTAEKLNKKWREHFSITGNPPSNDIDSTEAAGNGVGNKRKKTSNKMYIPRYQTGSFAILIGLYKAAIMYGLDHYVSKNELLALSQPYCGTDLEAVTKRPGSNIRYTSWSGIKTLEKKSYALRQGASSKYCIGDHGIEPALKIVSVLIDTQDKAGGSSAIQDPTQIIISPADMDLFEKGVELFGNFRADELNNVTSNSAADESAIPSNYSKKFGNTSQSSINLISDSGSCGGYSSDQGIGFRSSVYGYDTFQQDTFPNSQMSTRTDYSNSETYSDIILQDSDNEFSAGMMPLYPNNDTSLANKENIVSNNEIYNLDHDLIDPIMYEEGSYDIVLLIDVREIKNANDRDFMVNEFTKKGIVAETLALPIGDYAWVARPKSRALFNNANKDTGHSAANTSRGPLSRNNSGSIPNASNSDDVVINCIIERKVVSDLCSSIRDGRIKEQKVSYLKSNFIKS</sequence>
<dbReference type="SUPFAM" id="SSF52980">
    <property type="entry name" value="Restriction endonuclease-like"/>
    <property type="match status" value="1"/>
</dbReference>
<evidence type="ECO:0000313" key="5">
    <source>
        <dbReference type="EMBL" id="OLY84563.1"/>
    </source>
</evidence>
<dbReference type="GO" id="GO:0048257">
    <property type="term" value="F:3'-flap endonuclease activity"/>
    <property type="evidence" value="ECO:0007669"/>
    <property type="project" value="TreeGrafter"/>
</dbReference>
<dbReference type="EC" id="3.1.22.-" evidence="2"/>
<keyword evidence="2" id="KW-0479">Metal-binding</keyword>
<dbReference type="CDD" id="cd20074">
    <property type="entry name" value="XPF_nuclease_Mus81"/>
    <property type="match status" value="1"/>
</dbReference>
<comment type="similarity">
    <text evidence="2">Belongs to the XPF family.</text>
</comment>
<comment type="subunit">
    <text evidence="2">Interacts with EME1.</text>
</comment>
<dbReference type="EMBL" id="LSSL01000453">
    <property type="protein sequence ID" value="OLY84563.1"/>
    <property type="molecule type" value="Genomic_DNA"/>
</dbReference>
<dbReference type="GO" id="GO:0006308">
    <property type="term" value="P:DNA catabolic process"/>
    <property type="evidence" value="ECO:0007669"/>
    <property type="project" value="UniProtKB-UniRule"/>
</dbReference>
<comment type="cofactor">
    <cofactor evidence="2">
        <name>Mg(2+)</name>
        <dbReference type="ChEBI" id="CHEBI:18420"/>
    </cofactor>
</comment>
<dbReference type="InterPro" id="IPR033309">
    <property type="entry name" value="Mus81"/>
</dbReference>
<dbReference type="InterPro" id="IPR036388">
    <property type="entry name" value="WH-like_DNA-bd_sf"/>
</dbReference>
<dbReference type="CDD" id="cd21036">
    <property type="entry name" value="WH_MUS81"/>
    <property type="match status" value="1"/>
</dbReference>
<evidence type="ECO:0000256" key="3">
    <source>
        <dbReference type="SAM" id="MobiDB-lite"/>
    </source>
</evidence>
<feature type="domain" description="ERCC4" evidence="4">
    <location>
        <begin position="343"/>
        <end position="467"/>
    </location>
</feature>
<evidence type="ECO:0000256" key="2">
    <source>
        <dbReference type="RuleBase" id="RU369042"/>
    </source>
</evidence>
<dbReference type="Gene3D" id="3.40.50.10130">
    <property type="match status" value="1"/>
</dbReference>
<dbReference type="GO" id="GO:0005634">
    <property type="term" value="C:nucleus"/>
    <property type="evidence" value="ECO:0007669"/>
    <property type="project" value="UniProtKB-SubCell"/>
</dbReference>
<feature type="region of interest" description="Disordered" evidence="3">
    <location>
        <begin position="28"/>
        <end position="50"/>
    </location>
</feature>
<dbReference type="InterPro" id="IPR047416">
    <property type="entry name" value="XPF_nuclease_Mus81"/>
</dbReference>
<proteinExistence type="inferred from homology"/>
<keyword evidence="6" id="KW-1185">Reference proteome</keyword>
<name>A0A1R0H618_9FUNG</name>
<dbReference type="GO" id="GO:0003677">
    <property type="term" value="F:DNA binding"/>
    <property type="evidence" value="ECO:0007669"/>
    <property type="project" value="UniProtKB-UniRule"/>
</dbReference>
<dbReference type="InterPro" id="IPR047417">
    <property type="entry name" value="WHD_MUS81"/>
</dbReference>
<gene>
    <name evidence="5" type="ORF">AYI68_g1271</name>
</gene>
<reference evidence="5 6" key="1">
    <citation type="journal article" date="2016" name="Mol. Biol. Evol.">
        <title>Genome-Wide Survey of Gut Fungi (Harpellales) Reveals the First Horizontally Transferred Ubiquitin Gene from a Mosquito Host.</title>
        <authorList>
            <person name="Wang Y."/>
            <person name="White M.M."/>
            <person name="Kvist S."/>
            <person name="Moncalvo J.M."/>
        </authorList>
    </citation>
    <scope>NUCLEOTIDE SEQUENCE [LARGE SCALE GENOMIC DNA]</scope>
    <source>
        <strain evidence="5 6">ALG-7-W6</strain>
    </source>
</reference>
<evidence type="ECO:0000313" key="6">
    <source>
        <dbReference type="Proteomes" id="UP000187455"/>
    </source>
</evidence>